<dbReference type="InterPro" id="IPR012337">
    <property type="entry name" value="RNaseH-like_sf"/>
</dbReference>
<dbReference type="PANTHER" id="PTHR47074:SF48">
    <property type="entry name" value="POLYNUCLEOTIDYL TRANSFERASE, RIBONUCLEASE H-LIKE SUPERFAMILY PROTEIN"/>
    <property type="match status" value="1"/>
</dbReference>
<dbReference type="GeneID" id="140008648"/>
<feature type="domain" description="RNase H type-1" evidence="1">
    <location>
        <begin position="142"/>
        <end position="264"/>
    </location>
</feature>
<dbReference type="InterPro" id="IPR044730">
    <property type="entry name" value="RNase_H-like_dom_plant"/>
</dbReference>
<accession>A0ABM4UQM5</accession>
<keyword evidence="2" id="KW-1185">Reference proteome</keyword>
<name>A0ABM4UQM5_COFAR</name>
<organism evidence="2 3">
    <name type="scientific">Coffea arabica</name>
    <name type="common">Arabian coffee</name>
    <dbReference type="NCBI Taxonomy" id="13443"/>
    <lineage>
        <taxon>Eukaryota</taxon>
        <taxon>Viridiplantae</taxon>
        <taxon>Streptophyta</taxon>
        <taxon>Embryophyta</taxon>
        <taxon>Tracheophyta</taxon>
        <taxon>Spermatophyta</taxon>
        <taxon>Magnoliopsida</taxon>
        <taxon>eudicotyledons</taxon>
        <taxon>Gunneridae</taxon>
        <taxon>Pentapetalae</taxon>
        <taxon>asterids</taxon>
        <taxon>lamiids</taxon>
        <taxon>Gentianales</taxon>
        <taxon>Rubiaceae</taxon>
        <taxon>Ixoroideae</taxon>
        <taxon>Gardenieae complex</taxon>
        <taxon>Bertiereae - Coffeeae clade</taxon>
        <taxon>Coffeeae</taxon>
        <taxon>Coffea</taxon>
    </lineage>
</organism>
<proteinExistence type="predicted"/>
<dbReference type="Pfam" id="PF13456">
    <property type="entry name" value="RVT_3"/>
    <property type="match status" value="1"/>
</dbReference>
<protein>
    <recommendedName>
        <fullName evidence="1">RNase H type-1 domain-containing protein</fullName>
    </recommendedName>
</protein>
<sequence>MGNNICKSCGDGIETIEHLFFDCEYAKMIWKLSPINWDGLIDLQACFWRWWEGLLEATQRVNGKEHIELTINLLWQIWKARNQIVFNNAKGEEISVVRKAQQEWMEFKEAVELESRAGIVEATPHQYDRRWKPPMEGVYKINTDAAISTQSIRTGKGIVARNWKGEVLKAWAIMEEKLGEPEIEEAAAIRAAMQFGKAAGWRRIEVQSDCKNVIDCILTVSCNNSNCAVILEDIQKLREFFEQCNFSFIHREGNEVCHRLAKFALKLVNDVYWESCFPGRIKDLARIDYEGNELLL</sequence>
<dbReference type="InterPro" id="IPR036397">
    <property type="entry name" value="RNaseH_sf"/>
</dbReference>
<dbReference type="Gene3D" id="3.30.420.10">
    <property type="entry name" value="Ribonuclease H-like superfamily/Ribonuclease H"/>
    <property type="match status" value="1"/>
</dbReference>
<dbReference type="PANTHER" id="PTHR47074">
    <property type="entry name" value="BNAC02G40300D PROTEIN"/>
    <property type="match status" value="1"/>
</dbReference>
<gene>
    <name evidence="3" type="primary">LOC140008648</name>
</gene>
<dbReference type="RefSeq" id="XP_071909586.1">
    <property type="nucleotide sequence ID" value="XM_072053485.1"/>
</dbReference>
<dbReference type="CDD" id="cd06222">
    <property type="entry name" value="RNase_H_like"/>
    <property type="match status" value="1"/>
</dbReference>
<evidence type="ECO:0000313" key="2">
    <source>
        <dbReference type="Proteomes" id="UP001652660"/>
    </source>
</evidence>
<evidence type="ECO:0000313" key="3">
    <source>
        <dbReference type="RefSeq" id="XP_071909586.1"/>
    </source>
</evidence>
<reference evidence="3" key="1">
    <citation type="submission" date="2025-08" db="UniProtKB">
        <authorList>
            <consortium name="RefSeq"/>
        </authorList>
    </citation>
    <scope>IDENTIFICATION</scope>
    <source>
        <tissue evidence="3">Leaves</tissue>
    </source>
</reference>
<dbReference type="InterPro" id="IPR052929">
    <property type="entry name" value="RNase_H-like_EbsB-rel"/>
</dbReference>
<evidence type="ECO:0000259" key="1">
    <source>
        <dbReference type="Pfam" id="PF13456"/>
    </source>
</evidence>
<dbReference type="InterPro" id="IPR002156">
    <property type="entry name" value="RNaseH_domain"/>
</dbReference>
<dbReference type="SUPFAM" id="SSF53098">
    <property type="entry name" value="Ribonuclease H-like"/>
    <property type="match status" value="1"/>
</dbReference>
<dbReference type="Proteomes" id="UP001652660">
    <property type="component" value="Chromosome 6c"/>
</dbReference>